<reference evidence="1 2" key="1">
    <citation type="submission" date="2016-09" db="EMBL/GenBank/DDBJ databases">
        <title>The complete genome sequences of Rhizobium gallicum, symbiovars gallicum and phaseoli, symbionts associated to common bean (Phaseolus vulgaris).</title>
        <authorList>
            <person name="Bustos P."/>
            <person name="Santamaria R.I."/>
            <person name="Perez-Carrascal O.M."/>
            <person name="Juarez S."/>
            <person name="Lozano L."/>
            <person name="Martinez-Flores I."/>
            <person name="Martinez-Romero E."/>
            <person name="Cevallos M."/>
            <person name="Romero D."/>
            <person name="Davila G."/>
            <person name="Gonzalez V."/>
        </authorList>
    </citation>
    <scope>NUCLEOTIDE SEQUENCE [LARGE SCALE GENOMIC DNA]</scope>
    <source>
        <strain evidence="1 2">IE4872</strain>
        <plasmid evidence="2">prgalie4872a 2</plasmid>
    </source>
</reference>
<name>A0A1L5NPR1_9HYPH</name>
<protein>
    <submittedName>
        <fullName evidence="1">Uncharacterized protein</fullName>
    </submittedName>
</protein>
<dbReference type="EMBL" id="CP017103">
    <property type="protein sequence ID" value="APO69890.1"/>
    <property type="molecule type" value="Genomic_DNA"/>
</dbReference>
<organism evidence="1 2">
    <name type="scientific">Rhizobium gallicum</name>
    <dbReference type="NCBI Taxonomy" id="56730"/>
    <lineage>
        <taxon>Bacteria</taxon>
        <taxon>Pseudomonadati</taxon>
        <taxon>Pseudomonadota</taxon>
        <taxon>Alphaproteobacteria</taxon>
        <taxon>Hyphomicrobiales</taxon>
        <taxon>Rhizobiaceae</taxon>
        <taxon>Rhizobium/Agrobacterium group</taxon>
        <taxon>Rhizobium</taxon>
    </lineage>
</organism>
<geneLocation type="plasmid" evidence="2">
    <name>prgalie4872a 2</name>
</geneLocation>
<accession>A0A1L5NPR1</accession>
<dbReference type="Proteomes" id="UP000184749">
    <property type="component" value="Plasmid pRgalIE4872a"/>
</dbReference>
<keyword evidence="1" id="KW-0614">Plasmid</keyword>
<evidence type="ECO:0000313" key="1">
    <source>
        <dbReference type="EMBL" id="APO69890.1"/>
    </source>
</evidence>
<dbReference type="RefSeq" id="WP_074070596.1">
    <property type="nucleotide sequence ID" value="NZ_CP017103.1"/>
</dbReference>
<dbReference type="OrthoDB" id="5514485at2"/>
<sequence length="164" mass="18868">MKIEHTSYGKWNAKGVPHKGWSCTSVDDLGEPSQICDMCEAAEIRYAHYMDHPDYPDTLVVGCVCAERMEGDYVKPRKREKAMKRLAQRRKSWPERTWKTSGKGNPYINTEGFNLTIFPRQHGFVVSVQRRGTERRQIGKKDFPTQLEAKNAALTALLWAKTHL</sequence>
<gene>
    <name evidence="1" type="ORF">IE4872_PB00016</name>
</gene>
<proteinExistence type="predicted"/>
<dbReference type="AlphaFoldDB" id="A0A1L5NPR1"/>
<evidence type="ECO:0000313" key="2">
    <source>
        <dbReference type="Proteomes" id="UP000184749"/>
    </source>
</evidence>